<organism evidence="2">
    <name type="scientific">viral metagenome</name>
    <dbReference type="NCBI Taxonomy" id="1070528"/>
    <lineage>
        <taxon>unclassified sequences</taxon>
        <taxon>metagenomes</taxon>
        <taxon>organismal metagenomes</taxon>
    </lineage>
</organism>
<reference evidence="2" key="1">
    <citation type="journal article" date="2020" name="Nature">
        <title>Giant virus diversity and host interactions through global metagenomics.</title>
        <authorList>
            <person name="Schulz F."/>
            <person name="Roux S."/>
            <person name="Paez-Espino D."/>
            <person name="Jungbluth S."/>
            <person name="Walsh D.A."/>
            <person name="Denef V.J."/>
            <person name="McMahon K.D."/>
            <person name="Konstantinidis K.T."/>
            <person name="Eloe-Fadrosh E.A."/>
            <person name="Kyrpides N.C."/>
            <person name="Woyke T."/>
        </authorList>
    </citation>
    <scope>NUCLEOTIDE SEQUENCE</scope>
    <source>
        <strain evidence="2">GVMAG-S-ERX555967-131</strain>
    </source>
</reference>
<evidence type="ECO:0000259" key="1">
    <source>
        <dbReference type="PROSITE" id="PS50181"/>
    </source>
</evidence>
<sequence>MNELPNDLFSKILSNLTINEIATLACTSKDMEFALFNTLHMLFFELNMTIQRILHAIETAREIQCTHKILFHKNNCVCKISIYFPHLFTFSVSNSTNINSQELMKYKHTKKCKLYYQSIRIFIENIKHNILQNVDVMNVMLFPESTRLKMY</sequence>
<dbReference type="EMBL" id="MN738790">
    <property type="protein sequence ID" value="QHT37143.1"/>
    <property type="molecule type" value="Genomic_DNA"/>
</dbReference>
<dbReference type="InterPro" id="IPR001810">
    <property type="entry name" value="F-box_dom"/>
</dbReference>
<dbReference type="Pfam" id="PF00646">
    <property type="entry name" value="F-box"/>
    <property type="match status" value="1"/>
</dbReference>
<accession>A0A6C0F969</accession>
<protein>
    <recommendedName>
        <fullName evidence="1">F-box domain-containing protein</fullName>
    </recommendedName>
</protein>
<dbReference type="InterPro" id="IPR036047">
    <property type="entry name" value="F-box-like_dom_sf"/>
</dbReference>
<dbReference type="SUPFAM" id="SSF81383">
    <property type="entry name" value="F-box domain"/>
    <property type="match status" value="1"/>
</dbReference>
<dbReference type="PROSITE" id="PS50181">
    <property type="entry name" value="FBOX"/>
    <property type="match status" value="1"/>
</dbReference>
<feature type="domain" description="F-box" evidence="1">
    <location>
        <begin position="1"/>
        <end position="46"/>
    </location>
</feature>
<dbReference type="AlphaFoldDB" id="A0A6C0F969"/>
<evidence type="ECO:0000313" key="2">
    <source>
        <dbReference type="EMBL" id="QHT37143.1"/>
    </source>
</evidence>
<proteinExistence type="predicted"/>
<name>A0A6C0F969_9ZZZZ</name>